<feature type="compositionally biased region" description="Polar residues" evidence="8">
    <location>
        <begin position="114"/>
        <end position="133"/>
    </location>
</feature>
<dbReference type="Gene3D" id="4.10.240.10">
    <property type="entry name" value="Zn(2)-C6 fungal-type DNA-binding domain"/>
    <property type="match status" value="1"/>
</dbReference>
<dbReference type="AlphaFoldDB" id="A0A6A5YSM0"/>
<keyword evidence="2" id="KW-0479">Metal-binding</keyword>
<keyword evidence="6" id="KW-0804">Transcription</keyword>
<feature type="domain" description="Zn(2)-C6 fungal-type" evidence="9">
    <location>
        <begin position="22"/>
        <end position="52"/>
    </location>
</feature>
<evidence type="ECO:0000313" key="10">
    <source>
        <dbReference type="EMBL" id="KAF2110189.1"/>
    </source>
</evidence>
<name>A0A6A5YSM0_9PLEO</name>
<evidence type="ECO:0000313" key="11">
    <source>
        <dbReference type="Proteomes" id="UP000799770"/>
    </source>
</evidence>
<evidence type="ECO:0000256" key="8">
    <source>
        <dbReference type="SAM" id="MobiDB-lite"/>
    </source>
</evidence>
<dbReference type="GO" id="GO:0000981">
    <property type="term" value="F:DNA-binding transcription factor activity, RNA polymerase II-specific"/>
    <property type="evidence" value="ECO:0007669"/>
    <property type="project" value="InterPro"/>
</dbReference>
<dbReference type="InterPro" id="IPR036864">
    <property type="entry name" value="Zn2-C6_fun-type_DNA-bd_sf"/>
</dbReference>
<dbReference type="CDD" id="cd00067">
    <property type="entry name" value="GAL4"/>
    <property type="match status" value="1"/>
</dbReference>
<evidence type="ECO:0000256" key="5">
    <source>
        <dbReference type="ARBA" id="ARBA00023125"/>
    </source>
</evidence>
<keyword evidence="3" id="KW-0862">Zinc</keyword>
<dbReference type="GO" id="GO:0008270">
    <property type="term" value="F:zinc ion binding"/>
    <property type="evidence" value="ECO:0007669"/>
    <property type="project" value="InterPro"/>
</dbReference>
<accession>A0A6A5YSM0</accession>
<evidence type="ECO:0000259" key="9">
    <source>
        <dbReference type="PROSITE" id="PS50048"/>
    </source>
</evidence>
<gene>
    <name evidence="10" type="ORF">BDV96DRAFT_224374</name>
</gene>
<protein>
    <submittedName>
        <fullName evidence="10">Fungal-specific transcription factor domain-containing protein</fullName>
    </submittedName>
</protein>
<evidence type="ECO:0000256" key="3">
    <source>
        <dbReference type="ARBA" id="ARBA00022833"/>
    </source>
</evidence>
<dbReference type="EMBL" id="ML977339">
    <property type="protein sequence ID" value="KAF2110189.1"/>
    <property type="molecule type" value="Genomic_DNA"/>
</dbReference>
<evidence type="ECO:0000256" key="4">
    <source>
        <dbReference type="ARBA" id="ARBA00023015"/>
    </source>
</evidence>
<dbReference type="CDD" id="cd12148">
    <property type="entry name" value="fungal_TF_MHR"/>
    <property type="match status" value="1"/>
</dbReference>
<evidence type="ECO:0000256" key="2">
    <source>
        <dbReference type="ARBA" id="ARBA00022723"/>
    </source>
</evidence>
<dbReference type="GO" id="GO:0005634">
    <property type="term" value="C:nucleus"/>
    <property type="evidence" value="ECO:0007669"/>
    <property type="project" value="UniProtKB-SubCell"/>
</dbReference>
<proteinExistence type="predicted"/>
<dbReference type="Pfam" id="PF04082">
    <property type="entry name" value="Fungal_trans"/>
    <property type="match status" value="1"/>
</dbReference>
<dbReference type="InterPro" id="IPR001138">
    <property type="entry name" value="Zn2Cys6_DnaBD"/>
</dbReference>
<evidence type="ECO:0000256" key="6">
    <source>
        <dbReference type="ARBA" id="ARBA00023163"/>
    </source>
</evidence>
<keyword evidence="4" id="KW-0805">Transcription regulation</keyword>
<evidence type="ECO:0000256" key="7">
    <source>
        <dbReference type="ARBA" id="ARBA00023242"/>
    </source>
</evidence>
<dbReference type="PANTHER" id="PTHR31313">
    <property type="entry name" value="TY1 ENHANCER ACTIVATOR"/>
    <property type="match status" value="1"/>
</dbReference>
<evidence type="ECO:0000256" key="1">
    <source>
        <dbReference type="ARBA" id="ARBA00004123"/>
    </source>
</evidence>
<dbReference type="Pfam" id="PF00172">
    <property type="entry name" value="Zn_clus"/>
    <property type="match status" value="1"/>
</dbReference>
<dbReference type="PROSITE" id="PS50048">
    <property type="entry name" value="ZN2_CY6_FUNGAL_2"/>
    <property type="match status" value="1"/>
</dbReference>
<reference evidence="10" key="1">
    <citation type="journal article" date="2020" name="Stud. Mycol.">
        <title>101 Dothideomycetes genomes: a test case for predicting lifestyles and emergence of pathogens.</title>
        <authorList>
            <person name="Haridas S."/>
            <person name="Albert R."/>
            <person name="Binder M."/>
            <person name="Bloem J."/>
            <person name="Labutti K."/>
            <person name="Salamov A."/>
            <person name="Andreopoulos B."/>
            <person name="Baker S."/>
            <person name="Barry K."/>
            <person name="Bills G."/>
            <person name="Bluhm B."/>
            <person name="Cannon C."/>
            <person name="Castanera R."/>
            <person name="Culley D."/>
            <person name="Daum C."/>
            <person name="Ezra D."/>
            <person name="Gonzalez J."/>
            <person name="Henrissat B."/>
            <person name="Kuo A."/>
            <person name="Liang C."/>
            <person name="Lipzen A."/>
            <person name="Lutzoni F."/>
            <person name="Magnuson J."/>
            <person name="Mondo S."/>
            <person name="Nolan M."/>
            <person name="Ohm R."/>
            <person name="Pangilinan J."/>
            <person name="Park H.-J."/>
            <person name="Ramirez L."/>
            <person name="Alfaro M."/>
            <person name="Sun H."/>
            <person name="Tritt A."/>
            <person name="Yoshinaga Y."/>
            <person name="Zwiers L.-H."/>
            <person name="Turgeon B."/>
            <person name="Goodwin S."/>
            <person name="Spatafora J."/>
            <person name="Crous P."/>
            <person name="Grigoriev I."/>
        </authorList>
    </citation>
    <scope>NUCLEOTIDE SEQUENCE</scope>
    <source>
        <strain evidence="10">CBS 627.86</strain>
    </source>
</reference>
<organism evidence="10 11">
    <name type="scientific">Lophiotrema nucula</name>
    <dbReference type="NCBI Taxonomy" id="690887"/>
    <lineage>
        <taxon>Eukaryota</taxon>
        <taxon>Fungi</taxon>
        <taxon>Dikarya</taxon>
        <taxon>Ascomycota</taxon>
        <taxon>Pezizomycotina</taxon>
        <taxon>Dothideomycetes</taxon>
        <taxon>Pleosporomycetidae</taxon>
        <taxon>Pleosporales</taxon>
        <taxon>Lophiotremataceae</taxon>
        <taxon>Lophiotrema</taxon>
    </lineage>
</organism>
<dbReference type="GO" id="GO:0003677">
    <property type="term" value="F:DNA binding"/>
    <property type="evidence" value="ECO:0007669"/>
    <property type="project" value="UniProtKB-KW"/>
</dbReference>
<feature type="region of interest" description="Disordered" evidence="8">
    <location>
        <begin position="93"/>
        <end position="133"/>
    </location>
</feature>
<dbReference type="GO" id="GO:0006351">
    <property type="term" value="P:DNA-templated transcription"/>
    <property type="evidence" value="ECO:0007669"/>
    <property type="project" value="InterPro"/>
</dbReference>
<dbReference type="SUPFAM" id="SSF57701">
    <property type="entry name" value="Zn2/Cys6 DNA-binding domain"/>
    <property type="match status" value="1"/>
</dbReference>
<dbReference type="OrthoDB" id="4161332at2759"/>
<comment type="subcellular location">
    <subcellularLocation>
        <location evidence="1">Nucleus</location>
    </subcellularLocation>
</comment>
<sequence length="499" mass="55894">MSERSRPAAQRQDRQSRRYGFACANCRRKKARCNGGFPICDRCKTSKETCSFDKAPSVAYAVALENKLKQSEDLLERLRDANDAERPSILKDHFNLGSDASDHPASGDQRVSPDDSTTQSNSSPNDTLELTNEASVDEEGRICFYGKTSLYHIETQPFTWPNSSSTPPSSLTIPSINEPTSLGGSGSFSRELGSNASPMLRSTSTDVWASIMKSGISAELVEELLETYWCWPHHLHRVLCRRIFLRDFSAGGQYATRFLANVILSQAARYSDRLESPGFSDIFAANALQLLPEEIDNGSSIPTIQGLLIFSARECACGRTSQGWLYSGMAFRMMRDMGLHIPPEKLVSQFQPEELALRQQLFWSCYTWDKTMSLCLGRNPNIHDHIPLPSPDHLLDGEEAENEIWRPKFAARSISEGLVAQKARTNTRFVAYCELCIIIDGILDTLYTRPQNRQHEIHQYLKDTMGKLDRWAATLPGHLLIGSQSKAVSCPPLHILLLK</sequence>
<dbReference type="InterPro" id="IPR051615">
    <property type="entry name" value="Transcr_Regulatory_Elem"/>
</dbReference>
<keyword evidence="5" id="KW-0238">DNA-binding</keyword>
<dbReference type="PROSITE" id="PS00463">
    <property type="entry name" value="ZN2_CY6_FUNGAL_1"/>
    <property type="match status" value="1"/>
</dbReference>
<dbReference type="InterPro" id="IPR007219">
    <property type="entry name" value="XnlR_reg_dom"/>
</dbReference>
<keyword evidence="7" id="KW-0539">Nucleus</keyword>
<dbReference type="Proteomes" id="UP000799770">
    <property type="component" value="Unassembled WGS sequence"/>
</dbReference>
<dbReference type="SMART" id="SM00066">
    <property type="entry name" value="GAL4"/>
    <property type="match status" value="1"/>
</dbReference>
<keyword evidence="11" id="KW-1185">Reference proteome</keyword>
<dbReference type="SMART" id="SM00906">
    <property type="entry name" value="Fungal_trans"/>
    <property type="match status" value="1"/>
</dbReference>
<dbReference type="PANTHER" id="PTHR31313:SF85">
    <property type="entry name" value="ZN(II)2CYS6 TRANSCRIPTION FACTOR (EUROFUNG)"/>
    <property type="match status" value="1"/>
</dbReference>